<dbReference type="Proteomes" id="UP001054846">
    <property type="component" value="Chromosome"/>
</dbReference>
<evidence type="ECO:0000313" key="1">
    <source>
        <dbReference type="EMBL" id="UFP94005.1"/>
    </source>
</evidence>
<protein>
    <submittedName>
        <fullName evidence="1">Uncharacterized protein</fullName>
    </submittedName>
</protein>
<gene>
    <name evidence="1" type="ORF">ISF26_19920</name>
</gene>
<evidence type="ECO:0000313" key="2">
    <source>
        <dbReference type="Proteomes" id="UP001054846"/>
    </source>
</evidence>
<organism evidence="1 2">
    <name type="scientific">Gloeobacter morelensis MG652769</name>
    <dbReference type="NCBI Taxonomy" id="2781736"/>
    <lineage>
        <taxon>Bacteria</taxon>
        <taxon>Bacillati</taxon>
        <taxon>Cyanobacteriota</taxon>
        <taxon>Cyanophyceae</taxon>
        <taxon>Gloeobacterales</taxon>
        <taxon>Gloeobacteraceae</taxon>
        <taxon>Gloeobacter</taxon>
        <taxon>Gloeobacter morelensis</taxon>
    </lineage>
</organism>
<dbReference type="EMBL" id="CP063845">
    <property type="protein sequence ID" value="UFP94005.1"/>
    <property type="molecule type" value="Genomic_DNA"/>
</dbReference>
<reference evidence="1 2" key="1">
    <citation type="journal article" date="2021" name="Genome Biol. Evol.">
        <title>Complete Genome Sequencing of a Novel Gloeobacter Species from a Waterfall Cave in Mexico.</title>
        <authorList>
            <person name="Saw J.H."/>
            <person name="Cardona T."/>
            <person name="Montejano G."/>
        </authorList>
    </citation>
    <scope>NUCLEOTIDE SEQUENCE [LARGE SCALE GENOMIC DNA]</scope>
    <source>
        <strain evidence="1">MG652769</strain>
    </source>
</reference>
<name>A0ABY3PK06_9CYAN</name>
<sequence>MLSALTGRVKRLKDTFLAYLELSNRNHLALLDATAYIIEVLQLQNRVFLDGRAELNRQMAALGEGCGRGQSPTLPGDPPVPIVVWDADAPATPEAGFFAHLAGVLPNRRAVAVGTPRGEVLDWLQEAGFAVTACSGVPEATAALAQGQGERQAYPAALPGRAGLQHEGGGVPQQTSLVHIDTGSTLFDVLAVLEEQRCAVISAAWAPGVPGDPLLGELVGRMRRGGYPWQLVLYRLESGQVSFYCNSAASVPGTWGYAFFFAEHETYWQARRWCTALLPITHFKGWKTASERG</sequence>
<keyword evidence="2" id="KW-1185">Reference proteome</keyword>
<proteinExistence type="predicted"/>
<accession>A0ABY3PK06</accession>
<dbReference type="RefSeq" id="WP_230841065.1">
    <property type="nucleotide sequence ID" value="NZ_CP063845.1"/>
</dbReference>